<dbReference type="GO" id="GO:0005737">
    <property type="term" value="C:cytoplasm"/>
    <property type="evidence" value="ECO:0007669"/>
    <property type="project" value="UniProtKB-SubCell"/>
</dbReference>
<keyword evidence="7 8" id="KW-0539">Nucleus</keyword>
<protein>
    <recommendedName>
        <fullName evidence="8">Arginine N-methyltransferase 2</fullName>
        <ecNumber evidence="8">2.1.1.-</ecNumber>
    </recommendedName>
</protein>
<evidence type="ECO:0000256" key="8">
    <source>
        <dbReference type="PIRNR" id="PIRNR038148"/>
    </source>
</evidence>
<evidence type="ECO:0000256" key="7">
    <source>
        <dbReference type="ARBA" id="ARBA00023242"/>
    </source>
</evidence>
<gene>
    <name evidence="11" type="ORF">BDY17DRAFT_328592</name>
</gene>
<evidence type="ECO:0000256" key="9">
    <source>
        <dbReference type="SAM" id="MobiDB-lite"/>
    </source>
</evidence>
<dbReference type="GeneID" id="54478857"/>
<dbReference type="Gene3D" id="3.40.50.150">
    <property type="entry name" value="Vaccinia Virus protein VP39"/>
    <property type="match status" value="1"/>
</dbReference>
<name>A0A6A6Q3I7_9PEZI</name>
<evidence type="ECO:0000256" key="1">
    <source>
        <dbReference type="ARBA" id="ARBA00002207"/>
    </source>
</evidence>
<dbReference type="InterPro" id="IPR029063">
    <property type="entry name" value="SAM-dependent_MTases_sf"/>
</dbReference>
<evidence type="ECO:0000256" key="5">
    <source>
        <dbReference type="ARBA" id="ARBA00022679"/>
    </source>
</evidence>
<dbReference type="AlphaFoldDB" id="A0A6A6Q3I7"/>
<dbReference type="GO" id="GO:0019702">
    <property type="term" value="F:protein arginine N5-methyltransferase activity"/>
    <property type="evidence" value="ECO:0007669"/>
    <property type="project" value="TreeGrafter"/>
</dbReference>
<dbReference type="PANTHER" id="PTHR32379:SF1">
    <property type="entry name" value="GUANIDINOACETATE N-METHYLTRANSFERASE"/>
    <property type="match status" value="1"/>
</dbReference>
<dbReference type="InterPro" id="IPR026480">
    <property type="entry name" value="RMT2_dom"/>
</dbReference>
<comment type="subcellular location">
    <subcellularLocation>
        <location evidence="8">Cytoplasm</location>
    </subcellularLocation>
    <subcellularLocation>
        <location evidence="8">Nucleus</location>
    </subcellularLocation>
</comment>
<dbReference type="FunFam" id="3.40.50.150:FF:000135">
    <property type="entry name" value="Arginine N-methyltransferase 2"/>
    <property type="match status" value="1"/>
</dbReference>
<feature type="domain" description="RMT2" evidence="10">
    <location>
        <begin position="197"/>
        <end position="421"/>
    </location>
</feature>
<dbReference type="Proteomes" id="UP000799767">
    <property type="component" value="Unassembled WGS sequence"/>
</dbReference>
<keyword evidence="12" id="KW-1185">Reference proteome</keyword>
<feature type="compositionally biased region" description="Polar residues" evidence="9">
    <location>
        <begin position="189"/>
        <end position="201"/>
    </location>
</feature>
<keyword evidence="6" id="KW-0949">S-adenosyl-L-methionine</keyword>
<dbReference type="InterPro" id="IPR036770">
    <property type="entry name" value="Ankyrin_rpt-contain_sf"/>
</dbReference>
<comment type="subunit">
    <text evidence="2 8">Monomer.</text>
</comment>
<dbReference type="OrthoDB" id="19014at2759"/>
<proteinExistence type="inferred from homology"/>
<evidence type="ECO:0000256" key="4">
    <source>
        <dbReference type="ARBA" id="ARBA00022603"/>
    </source>
</evidence>
<reference evidence="11" key="1">
    <citation type="journal article" date="2020" name="Stud. Mycol.">
        <title>101 Dothideomycetes genomes: a test case for predicting lifestyles and emergence of pathogens.</title>
        <authorList>
            <person name="Haridas S."/>
            <person name="Albert R."/>
            <person name="Binder M."/>
            <person name="Bloem J."/>
            <person name="Labutti K."/>
            <person name="Salamov A."/>
            <person name="Andreopoulos B."/>
            <person name="Baker S."/>
            <person name="Barry K."/>
            <person name="Bills G."/>
            <person name="Bluhm B."/>
            <person name="Cannon C."/>
            <person name="Castanera R."/>
            <person name="Culley D."/>
            <person name="Daum C."/>
            <person name="Ezra D."/>
            <person name="Gonzalez J."/>
            <person name="Henrissat B."/>
            <person name="Kuo A."/>
            <person name="Liang C."/>
            <person name="Lipzen A."/>
            <person name="Lutzoni F."/>
            <person name="Magnuson J."/>
            <person name="Mondo S."/>
            <person name="Nolan M."/>
            <person name="Ohm R."/>
            <person name="Pangilinan J."/>
            <person name="Park H.-J."/>
            <person name="Ramirez L."/>
            <person name="Alfaro M."/>
            <person name="Sun H."/>
            <person name="Tritt A."/>
            <person name="Yoshinaga Y."/>
            <person name="Zwiers L.-H."/>
            <person name="Turgeon B."/>
            <person name="Goodwin S."/>
            <person name="Spatafora J."/>
            <person name="Crous P."/>
            <person name="Grigoriev I."/>
        </authorList>
    </citation>
    <scope>NUCLEOTIDE SEQUENCE</scope>
    <source>
        <strain evidence="11">CBS 113389</strain>
    </source>
</reference>
<dbReference type="PROSITE" id="PS51559">
    <property type="entry name" value="SAM_RMT2"/>
    <property type="match status" value="1"/>
</dbReference>
<dbReference type="EMBL" id="MU001631">
    <property type="protein sequence ID" value="KAF2487008.1"/>
    <property type="molecule type" value="Genomic_DNA"/>
</dbReference>
<dbReference type="EC" id="2.1.1.-" evidence="8"/>
<dbReference type="InterPro" id="IPR017408">
    <property type="entry name" value="Arginine_N-MeTrfase_2"/>
</dbReference>
<dbReference type="SUPFAM" id="SSF48403">
    <property type="entry name" value="Ankyrin repeat"/>
    <property type="match status" value="1"/>
</dbReference>
<evidence type="ECO:0000256" key="2">
    <source>
        <dbReference type="ARBA" id="ARBA00011245"/>
    </source>
</evidence>
<evidence type="ECO:0000256" key="3">
    <source>
        <dbReference type="ARBA" id="ARBA00022490"/>
    </source>
</evidence>
<sequence length="421" mass="46977">MASASIDATLSAAIDADTSTEEILLAATNHDLDALRKLFRTYDAKVQDSDTGFSPLHAAIASCEPDEHVQDETGMNGEGDAINGHALSEQSALATVQLLFENGAIWNELDNNDDTPGCLALRLGLSKVYDAIVDAGVRAELLFSRLDDYELLPDEPVDGEDGTHDDDHHDDDDIIGFEPAPKRNEPLPRNTNGPVLTNPNVNSEDYLRSNLTYSADRLLDSDKNAVMMDWETEIMKISANKLCPKPGLRTMNVGFGMGIVDTMFLANSPAEHHIVEAHPQVIERMREKGWFEKPNVRIHQGKWQDVLPKLIAEGVELDAMYYDTYAEDYSDLKLFFDEYVIALLGTHGLFGFYNGLGADRQVCYDVYTKVVEFHLDEAGLDVEWMDIDVPDLAGRGEWEGVRRPYWANIKTYRLPTCKFLG</sequence>
<accession>A0A6A6Q3I7</accession>
<dbReference type="GO" id="GO:0005634">
    <property type="term" value="C:nucleus"/>
    <property type="evidence" value="ECO:0007669"/>
    <property type="project" value="UniProtKB-SubCell"/>
</dbReference>
<keyword evidence="3 8" id="KW-0963">Cytoplasm</keyword>
<evidence type="ECO:0000259" key="10">
    <source>
        <dbReference type="PROSITE" id="PS51559"/>
    </source>
</evidence>
<dbReference type="Gene3D" id="1.25.40.20">
    <property type="entry name" value="Ankyrin repeat-containing domain"/>
    <property type="match status" value="1"/>
</dbReference>
<dbReference type="InterPro" id="IPR051038">
    <property type="entry name" value="RMT2/GAMT_Mtase"/>
</dbReference>
<dbReference type="PANTHER" id="PTHR32379">
    <property type="entry name" value="GUANIDINOACETATE N-METHYLTRANSFERASE"/>
    <property type="match status" value="1"/>
</dbReference>
<keyword evidence="5 8" id="KW-0808">Transferase</keyword>
<evidence type="ECO:0000313" key="11">
    <source>
        <dbReference type="EMBL" id="KAF2487008.1"/>
    </source>
</evidence>
<evidence type="ECO:0000313" key="12">
    <source>
        <dbReference type="Proteomes" id="UP000799767"/>
    </source>
</evidence>
<dbReference type="GO" id="GO:0032259">
    <property type="term" value="P:methylation"/>
    <property type="evidence" value="ECO:0007669"/>
    <property type="project" value="UniProtKB-KW"/>
</dbReference>
<comment type="function">
    <text evidence="1 8">S-adenosyl-L-methionine-dependent protein-arginine N-methyltransferase that methylates the delta-nitrogen atom of arginine residues to form N5-methylarginine (type IV) in target proteins. Monomethylates ribosomal protein L12.</text>
</comment>
<evidence type="ECO:0000256" key="6">
    <source>
        <dbReference type="ARBA" id="ARBA00022691"/>
    </source>
</evidence>
<organism evidence="11 12">
    <name type="scientific">Neohortaea acidophila</name>
    <dbReference type="NCBI Taxonomy" id="245834"/>
    <lineage>
        <taxon>Eukaryota</taxon>
        <taxon>Fungi</taxon>
        <taxon>Dikarya</taxon>
        <taxon>Ascomycota</taxon>
        <taxon>Pezizomycotina</taxon>
        <taxon>Dothideomycetes</taxon>
        <taxon>Dothideomycetidae</taxon>
        <taxon>Mycosphaerellales</taxon>
        <taxon>Teratosphaeriaceae</taxon>
        <taxon>Neohortaea</taxon>
    </lineage>
</organism>
<comment type="similarity">
    <text evidence="8">Belongs to the class I-like SAM-binding methyltransferase superfamily. RMT2 methyltransferase family.</text>
</comment>
<dbReference type="PIRSF" id="PIRSF038148">
    <property type="entry name" value="Arginine_N-mtfrase-2"/>
    <property type="match status" value="1"/>
</dbReference>
<feature type="region of interest" description="Disordered" evidence="9">
    <location>
        <begin position="153"/>
        <end position="201"/>
    </location>
</feature>
<dbReference type="RefSeq" id="XP_033593577.1">
    <property type="nucleotide sequence ID" value="XM_033737855.1"/>
</dbReference>
<dbReference type="SUPFAM" id="SSF53335">
    <property type="entry name" value="S-adenosyl-L-methionine-dependent methyltransferases"/>
    <property type="match status" value="1"/>
</dbReference>
<keyword evidence="4 8" id="KW-0489">Methyltransferase</keyword>